<dbReference type="GO" id="GO:0098627">
    <property type="term" value="F:protein arginine phosphatase activity"/>
    <property type="evidence" value="ECO:0007669"/>
    <property type="project" value="UniProtKB-EC"/>
</dbReference>
<dbReference type="EMBL" id="CAKJTG010000002">
    <property type="protein sequence ID" value="CAG9606685.1"/>
    <property type="molecule type" value="Genomic_DNA"/>
</dbReference>
<dbReference type="InterPro" id="IPR023485">
    <property type="entry name" value="Ptyr_pPase"/>
</dbReference>
<dbReference type="InterPro" id="IPR017867">
    <property type="entry name" value="Tyr_phospatase_low_mol_wt"/>
</dbReference>
<proteinExistence type="inferred from homology"/>
<dbReference type="Gene3D" id="3.40.50.2300">
    <property type="match status" value="1"/>
</dbReference>
<comment type="caution">
    <text evidence="6">The sequence shown here is derived from an EMBL/GenBank/DDBJ whole genome shotgun (WGS) entry which is preliminary data.</text>
</comment>
<evidence type="ECO:0000256" key="4">
    <source>
        <dbReference type="PIRSR" id="PIRSR617867-1"/>
    </source>
</evidence>
<dbReference type="AlphaFoldDB" id="A0A9C7G6R5"/>
<dbReference type="GO" id="GO:0004725">
    <property type="term" value="F:protein tyrosine phosphatase activity"/>
    <property type="evidence" value="ECO:0007669"/>
    <property type="project" value="InterPro"/>
</dbReference>
<dbReference type="RefSeq" id="WP_230494964.1">
    <property type="nucleotide sequence ID" value="NZ_CAKJTG010000002.1"/>
</dbReference>
<evidence type="ECO:0000313" key="7">
    <source>
        <dbReference type="Proteomes" id="UP000789845"/>
    </source>
</evidence>
<sequence length="155" mass="17259">MEKEEGAALVVRVLFVCTGNTCRSPMAEAILRSKQWPNVEVRSAGVYAMDGMQASRHAQSVLSENGIDHEHCSRMLTGQDVDWATHIFTMTATHRNTILHNFPQASGKTFTLKEFAGDGGLDVFDPYGGNKDVYRDTFHDLVASIDKLIEKLKEK</sequence>
<comment type="similarity">
    <text evidence="1">Belongs to the low molecular weight phosphotyrosine protein phosphatase family.</text>
</comment>
<dbReference type="InterPro" id="IPR036196">
    <property type="entry name" value="Ptyr_pPase_sf"/>
</dbReference>
<keyword evidence="7" id="KW-1185">Reference proteome</keyword>
<evidence type="ECO:0000256" key="1">
    <source>
        <dbReference type="ARBA" id="ARBA00011063"/>
    </source>
</evidence>
<dbReference type="Pfam" id="PF01451">
    <property type="entry name" value="LMWPc"/>
    <property type="match status" value="1"/>
</dbReference>
<feature type="active site" evidence="4">
    <location>
        <position position="23"/>
    </location>
</feature>
<evidence type="ECO:0000256" key="2">
    <source>
        <dbReference type="ARBA" id="ARBA00022801"/>
    </source>
</evidence>
<keyword evidence="2 6" id="KW-0378">Hydrolase</keyword>
<dbReference type="PANTHER" id="PTHR11717:SF31">
    <property type="entry name" value="LOW MOLECULAR WEIGHT PROTEIN-TYROSINE-PHOSPHATASE ETP-RELATED"/>
    <property type="match status" value="1"/>
</dbReference>
<gene>
    <name evidence="6" type="primary">ywle</name>
    <name evidence="6" type="ORF">NEOCIP111885_00373</name>
</gene>
<dbReference type="PANTHER" id="PTHR11717">
    <property type="entry name" value="LOW MOLECULAR WEIGHT PROTEIN TYROSINE PHOSPHATASE"/>
    <property type="match status" value="1"/>
</dbReference>
<dbReference type="CDD" id="cd16344">
    <property type="entry name" value="LMWPAP"/>
    <property type="match status" value="1"/>
</dbReference>
<dbReference type="EC" id="3.9.1.2" evidence="6"/>
<feature type="active site" description="Nucleophile" evidence="4">
    <location>
        <position position="17"/>
    </location>
</feature>
<evidence type="ECO:0000259" key="5">
    <source>
        <dbReference type="SMART" id="SM00226"/>
    </source>
</evidence>
<evidence type="ECO:0000256" key="3">
    <source>
        <dbReference type="ARBA" id="ARBA00022912"/>
    </source>
</evidence>
<dbReference type="SMART" id="SM00226">
    <property type="entry name" value="LMWPc"/>
    <property type="match status" value="1"/>
</dbReference>
<accession>A0A9C7G6R5</accession>
<feature type="active site" description="Proton donor" evidence="4">
    <location>
        <position position="125"/>
    </location>
</feature>
<protein>
    <submittedName>
        <fullName evidence="6">Protein-arginine-phosphatase</fullName>
        <ecNumber evidence="6">3.9.1.2</ecNumber>
    </submittedName>
</protein>
<dbReference type="InterPro" id="IPR050438">
    <property type="entry name" value="LMW_PTPase"/>
</dbReference>
<feature type="domain" description="Phosphotyrosine protein phosphatase I" evidence="5">
    <location>
        <begin position="11"/>
        <end position="151"/>
    </location>
</feature>
<dbReference type="SUPFAM" id="SSF52788">
    <property type="entry name" value="Phosphotyrosine protein phosphatases I"/>
    <property type="match status" value="1"/>
</dbReference>
<name>A0A9C7G6R5_9BACI</name>
<dbReference type="PRINTS" id="PR00719">
    <property type="entry name" value="LMWPTPASE"/>
</dbReference>
<dbReference type="Proteomes" id="UP000789845">
    <property type="component" value="Unassembled WGS sequence"/>
</dbReference>
<evidence type="ECO:0000313" key="6">
    <source>
        <dbReference type="EMBL" id="CAG9606685.1"/>
    </source>
</evidence>
<keyword evidence="3" id="KW-0904">Protein phosphatase</keyword>
<organism evidence="6 7">
    <name type="scientific">Pseudoneobacillus rhizosphaerae</name>
    <dbReference type="NCBI Taxonomy" id="2880968"/>
    <lineage>
        <taxon>Bacteria</taxon>
        <taxon>Bacillati</taxon>
        <taxon>Bacillota</taxon>
        <taxon>Bacilli</taxon>
        <taxon>Bacillales</taxon>
        <taxon>Bacillaceae</taxon>
        <taxon>Pseudoneobacillus</taxon>
    </lineage>
</organism>
<reference evidence="6" key="1">
    <citation type="submission" date="2021-10" db="EMBL/GenBank/DDBJ databases">
        <authorList>
            <person name="Criscuolo A."/>
        </authorList>
    </citation>
    <scope>NUCLEOTIDE SEQUENCE</scope>
    <source>
        <strain evidence="6">CIP111885</strain>
    </source>
</reference>